<sequence>MMVERVRESVSQAVLNVGQKNGIQKADVLMHENVEELKEKVVPLKEEDLAKFAEQVNTFLQPTRTHVQFEYHEDLKEYYVVVVNDDSKEVVREIPPKKMLDMYAAMTEFIGLLVDKKA</sequence>
<keyword evidence="2" id="KW-1185">Reference proteome</keyword>
<protein>
    <recommendedName>
        <fullName evidence="3">Flagellar biosynthesis protein FlaG</fullName>
    </recommendedName>
</protein>
<dbReference type="STRING" id="1714355.BTO28_15475"/>
<organism evidence="1 2">
    <name type="scientific">Domibacillus epiphyticus</name>
    <dbReference type="NCBI Taxonomy" id="1714355"/>
    <lineage>
        <taxon>Bacteria</taxon>
        <taxon>Bacillati</taxon>
        <taxon>Bacillota</taxon>
        <taxon>Bacilli</taxon>
        <taxon>Bacillales</taxon>
        <taxon>Bacillaceae</taxon>
        <taxon>Domibacillus</taxon>
    </lineage>
</organism>
<dbReference type="SUPFAM" id="SSF160214">
    <property type="entry name" value="FlaG-like"/>
    <property type="match status" value="1"/>
</dbReference>
<proteinExistence type="predicted"/>
<dbReference type="Proteomes" id="UP000188613">
    <property type="component" value="Unassembled WGS sequence"/>
</dbReference>
<evidence type="ECO:0000313" key="2">
    <source>
        <dbReference type="Proteomes" id="UP000188613"/>
    </source>
</evidence>
<dbReference type="InterPro" id="IPR005186">
    <property type="entry name" value="FlaG"/>
</dbReference>
<dbReference type="RefSeq" id="WP_076767928.1">
    <property type="nucleotide sequence ID" value="NZ_MSFI01000030.1"/>
</dbReference>
<evidence type="ECO:0000313" key="1">
    <source>
        <dbReference type="EMBL" id="OMP65779.1"/>
    </source>
</evidence>
<dbReference type="PANTHER" id="PTHR37166:SF1">
    <property type="entry name" value="PROTEIN FLAG"/>
    <property type="match status" value="1"/>
</dbReference>
<evidence type="ECO:0008006" key="3">
    <source>
        <dbReference type="Google" id="ProtNLM"/>
    </source>
</evidence>
<reference evidence="1 2" key="1">
    <citation type="submission" date="2016-12" db="EMBL/GenBank/DDBJ databases">
        <title>Domibacillus sp. SAB 38T whole genome sequencing.</title>
        <authorList>
            <person name="Verma A."/>
            <person name="Ojha A.K."/>
            <person name="Krishnamurthi S."/>
        </authorList>
    </citation>
    <scope>NUCLEOTIDE SEQUENCE [LARGE SCALE GENOMIC DNA]</scope>
    <source>
        <strain evidence="1 2">SAB 38</strain>
    </source>
</reference>
<dbReference type="AlphaFoldDB" id="A0A1V2A453"/>
<dbReference type="EMBL" id="MSFI01000030">
    <property type="protein sequence ID" value="OMP65779.1"/>
    <property type="molecule type" value="Genomic_DNA"/>
</dbReference>
<dbReference type="NCBIfam" id="NF005834">
    <property type="entry name" value="PRK07738.1"/>
    <property type="match status" value="1"/>
</dbReference>
<dbReference type="Gene3D" id="3.30.160.170">
    <property type="entry name" value="FlaG-like"/>
    <property type="match status" value="1"/>
</dbReference>
<comment type="caution">
    <text evidence="1">The sequence shown here is derived from an EMBL/GenBank/DDBJ whole genome shotgun (WGS) entry which is preliminary data.</text>
</comment>
<dbReference type="Pfam" id="PF03646">
    <property type="entry name" value="FlaG"/>
    <property type="match status" value="1"/>
</dbReference>
<gene>
    <name evidence="1" type="ORF">BTO28_15475</name>
</gene>
<dbReference type="InterPro" id="IPR035924">
    <property type="entry name" value="FlaG-like_sf"/>
</dbReference>
<name>A0A1V2A453_9BACI</name>
<dbReference type="OrthoDB" id="9799867at2"/>
<accession>A0A1V2A453</accession>
<dbReference type="PANTHER" id="PTHR37166">
    <property type="entry name" value="PROTEIN FLAG"/>
    <property type="match status" value="1"/>
</dbReference>